<name>A0A8H6S0H8_9AGAR</name>
<sequence>MSLLSMNSTKRYLRVLFSFLRNSLRPMFRIVALNRSMRVVRPINASSSLQILAGNIYSVTETGVTVDDNFSRLLIVECLARMLHNASDNRPFNSSGTLPVIFDDDIATRGTWNFFRGLPVGTTRGYPDDVDTTCYALRVLPIDPIIANGVLDRILAFTESHPDKIIPVYFPEHCGDDNSSRCTILDPIVCVNALRCFAHYGRFDEPCLAPTKAYVGHVLREPALMLDGTRYYPSPDALPFFASLLVTELEARGPVHETFVQATTPLLQNYLVVSAEALVGASVDPLSVAMHLLAAYSLGLEIDCRTVQALEAAQLDTSAGWLCRYGRTGVRIANRSLTRLLVEEALGRRECSVLEAFLW</sequence>
<dbReference type="EMBL" id="JACAZF010000015">
    <property type="protein sequence ID" value="KAF7290212.1"/>
    <property type="molecule type" value="Genomic_DNA"/>
</dbReference>
<organism evidence="1 2">
    <name type="scientific">Mycena indigotica</name>
    <dbReference type="NCBI Taxonomy" id="2126181"/>
    <lineage>
        <taxon>Eukaryota</taxon>
        <taxon>Fungi</taxon>
        <taxon>Dikarya</taxon>
        <taxon>Basidiomycota</taxon>
        <taxon>Agaricomycotina</taxon>
        <taxon>Agaricomycetes</taxon>
        <taxon>Agaricomycetidae</taxon>
        <taxon>Agaricales</taxon>
        <taxon>Marasmiineae</taxon>
        <taxon>Mycenaceae</taxon>
        <taxon>Mycena</taxon>
    </lineage>
</organism>
<evidence type="ECO:0000313" key="1">
    <source>
        <dbReference type="EMBL" id="KAF7290212.1"/>
    </source>
</evidence>
<accession>A0A8H6S0H8</accession>
<dbReference type="GeneID" id="59352310"/>
<dbReference type="OrthoDB" id="2012566at2759"/>
<comment type="caution">
    <text evidence="1">The sequence shown here is derived from an EMBL/GenBank/DDBJ whole genome shotgun (WGS) entry which is preliminary data.</text>
</comment>
<gene>
    <name evidence="1" type="ORF">MIND_01334700</name>
</gene>
<dbReference type="RefSeq" id="XP_037213790.1">
    <property type="nucleotide sequence ID" value="XM_037369794.1"/>
</dbReference>
<dbReference type="Proteomes" id="UP000636479">
    <property type="component" value="Unassembled WGS sequence"/>
</dbReference>
<keyword evidence="2" id="KW-1185">Reference proteome</keyword>
<proteinExistence type="predicted"/>
<evidence type="ECO:0000313" key="2">
    <source>
        <dbReference type="Proteomes" id="UP000636479"/>
    </source>
</evidence>
<reference evidence="1" key="1">
    <citation type="submission" date="2020-05" db="EMBL/GenBank/DDBJ databases">
        <title>Mycena genomes resolve the evolution of fungal bioluminescence.</title>
        <authorList>
            <person name="Tsai I.J."/>
        </authorList>
    </citation>
    <scope>NUCLEOTIDE SEQUENCE</scope>
    <source>
        <strain evidence="1">171206Taipei</strain>
    </source>
</reference>
<dbReference type="AlphaFoldDB" id="A0A8H6S0H8"/>
<protein>
    <submittedName>
        <fullName evidence="1">Putative had-like protein</fullName>
    </submittedName>
</protein>